<evidence type="ECO:0000313" key="2">
    <source>
        <dbReference type="EMBL" id="GBN72460.1"/>
    </source>
</evidence>
<evidence type="ECO:0000313" key="4">
    <source>
        <dbReference type="Proteomes" id="UP000499080"/>
    </source>
</evidence>
<dbReference type="EMBL" id="BGPR01016394">
    <property type="protein sequence ID" value="GBN72827.1"/>
    <property type="molecule type" value="Genomic_DNA"/>
</dbReference>
<evidence type="ECO:0000313" key="3">
    <source>
        <dbReference type="EMBL" id="GBN72827.1"/>
    </source>
</evidence>
<keyword evidence="4" id="KW-1185">Reference proteome</keyword>
<reference evidence="3 4" key="1">
    <citation type="journal article" date="2019" name="Sci. Rep.">
        <title>Orb-weaving spider Araneus ventricosus genome elucidates the spidroin gene catalogue.</title>
        <authorList>
            <person name="Kono N."/>
            <person name="Nakamura H."/>
            <person name="Ohtoshi R."/>
            <person name="Moran D.A.P."/>
            <person name="Shinohara A."/>
            <person name="Yoshida Y."/>
            <person name="Fujiwara M."/>
            <person name="Mori M."/>
            <person name="Tomita M."/>
            <person name="Arakawa K."/>
        </authorList>
    </citation>
    <scope>NUCLEOTIDE SEQUENCE [LARGE SCALE GENOMIC DNA]</scope>
</reference>
<dbReference type="Proteomes" id="UP000499080">
    <property type="component" value="Unassembled WGS sequence"/>
</dbReference>
<sequence length="93" mass="10616">MQLHKLFGGLLLVVFFHKLIDINDINLQSSDLGQRRNLVVTLHMASDSSMSHSTILSRQNFFKAEVEIRLVIPFHAFSLPVMFLIFSESKVCP</sequence>
<name>A0A4Y2RAN8_ARAVE</name>
<comment type="caution">
    <text evidence="3">The sequence shown here is derived from an EMBL/GenBank/DDBJ whole genome shotgun (WGS) entry which is preliminary data.</text>
</comment>
<proteinExistence type="predicted"/>
<feature type="chain" id="PRO_5036362158" description="Secreted protein" evidence="1">
    <location>
        <begin position="23"/>
        <end position="93"/>
    </location>
</feature>
<evidence type="ECO:0008006" key="5">
    <source>
        <dbReference type="Google" id="ProtNLM"/>
    </source>
</evidence>
<dbReference type="AlphaFoldDB" id="A0A4Y2RAN8"/>
<accession>A0A4Y2RAN8</accession>
<organism evidence="3 4">
    <name type="scientific">Araneus ventricosus</name>
    <name type="common">Orbweaver spider</name>
    <name type="synonym">Epeira ventricosa</name>
    <dbReference type="NCBI Taxonomy" id="182803"/>
    <lineage>
        <taxon>Eukaryota</taxon>
        <taxon>Metazoa</taxon>
        <taxon>Ecdysozoa</taxon>
        <taxon>Arthropoda</taxon>
        <taxon>Chelicerata</taxon>
        <taxon>Arachnida</taxon>
        <taxon>Araneae</taxon>
        <taxon>Araneomorphae</taxon>
        <taxon>Entelegynae</taxon>
        <taxon>Araneoidea</taxon>
        <taxon>Araneidae</taxon>
        <taxon>Araneus</taxon>
    </lineage>
</organism>
<gene>
    <name evidence="2" type="ORF">AVEN_139481_1</name>
    <name evidence="3" type="ORF">AVEN_82502_1</name>
</gene>
<feature type="signal peptide" evidence="1">
    <location>
        <begin position="1"/>
        <end position="22"/>
    </location>
</feature>
<protein>
    <recommendedName>
        <fullName evidence="5">Secreted protein</fullName>
    </recommendedName>
</protein>
<evidence type="ECO:0000256" key="1">
    <source>
        <dbReference type="SAM" id="SignalP"/>
    </source>
</evidence>
<dbReference type="EMBL" id="BGPR01016282">
    <property type="protein sequence ID" value="GBN72460.1"/>
    <property type="molecule type" value="Genomic_DNA"/>
</dbReference>
<keyword evidence="1" id="KW-0732">Signal</keyword>